<feature type="transmembrane region" description="Helical" evidence="5">
    <location>
        <begin position="202"/>
        <end position="222"/>
    </location>
</feature>
<dbReference type="Proteomes" id="UP001283361">
    <property type="component" value="Unassembled WGS sequence"/>
</dbReference>
<feature type="transmembrane region" description="Helical" evidence="5">
    <location>
        <begin position="421"/>
        <end position="439"/>
    </location>
</feature>
<evidence type="ECO:0000256" key="2">
    <source>
        <dbReference type="ARBA" id="ARBA00022692"/>
    </source>
</evidence>
<evidence type="ECO:0000256" key="5">
    <source>
        <dbReference type="SAM" id="Phobius"/>
    </source>
</evidence>
<evidence type="ECO:0000256" key="1">
    <source>
        <dbReference type="ARBA" id="ARBA00004141"/>
    </source>
</evidence>
<reference evidence="7" key="1">
    <citation type="journal article" date="2023" name="G3 (Bethesda)">
        <title>A reference genome for the long-term kleptoplast-retaining sea slug Elysia crispata morphotype clarki.</title>
        <authorList>
            <person name="Eastman K.E."/>
            <person name="Pendleton A.L."/>
            <person name="Shaikh M.A."/>
            <person name="Suttiyut T."/>
            <person name="Ogas R."/>
            <person name="Tomko P."/>
            <person name="Gavelis G."/>
            <person name="Widhalm J.R."/>
            <person name="Wisecaver J.H."/>
        </authorList>
    </citation>
    <scope>NUCLEOTIDE SEQUENCE</scope>
    <source>
        <strain evidence="7">ECLA1</strain>
    </source>
</reference>
<evidence type="ECO:0000256" key="4">
    <source>
        <dbReference type="ARBA" id="ARBA00023136"/>
    </source>
</evidence>
<feature type="transmembrane region" description="Helical" evidence="5">
    <location>
        <begin position="274"/>
        <end position="300"/>
    </location>
</feature>
<feature type="domain" description="Amino acid transporter transmembrane" evidence="6">
    <location>
        <begin position="14"/>
        <end position="77"/>
    </location>
</feature>
<evidence type="ECO:0000259" key="6">
    <source>
        <dbReference type="Pfam" id="PF01490"/>
    </source>
</evidence>
<feature type="transmembrane region" description="Helical" evidence="5">
    <location>
        <begin position="176"/>
        <end position="195"/>
    </location>
</feature>
<dbReference type="Pfam" id="PF01490">
    <property type="entry name" value="Aa_trans"/>
    <property type="match status" value="2"/>
</dbReference>
<feature type="transmembrane region" description="Helical" evidence="5">
    <location>
        <begin position="320"/>
        <end position="343"/>
    </location>
</feature>
<feature type="transmembrane region" description="Helical" evidence="5">
    <location>
        <begin position="18"/>
        <end position="36"/>
    </location>
</feature>
<organism evidence="7 8">
    <name type="scientific">Elysia crispata</name>
    <name type="common">lettuce slug</name>
    <dbReference type="NCBI Taxonomy" id="231223"/>
    <lineage>
        <taxon>Eukaryota</taxon>
        <taxon>Metazoa</taxon>
        <taxon>Spiralia</taxon>
        <taxon>Lophotrochozoa</taxon>
        <taxon>Mollusca</taxon>
        <taxon>Gastropoda</taxon>
        <taxon>Heterobranchia</taxon>
        <taxon>Euthyneura</taxon>
        <taxon>Panpulmonata</taxon>
        <taxon>Sacoglossa</taxon>
        <taxon>Placobranchoidea</taxon>
        <taxon>Plakobranchidae</taxon>
        <taxon>Elysia</taxon>
    </lineage>
</organism>
<dbReference type="PANTHER" id="PTHR22950:SF677">
    <property type="entry name" value="AMINO ACID TRANSPORTER TRANSMEMBRANE DOMAIN-CONTAINING PROTEIN"/>
    <property type="match status" value="1"/>
</dbReference>
<keyword evidence="2 5" id="KW-0812">Transmembrane</keyword>
<comment type="caution">
    <text evidence="7">The sequence shown here is derived from an EMBL/GenBank/DDBJ whole genome shotgun (WGS) entry which is preliminary data.</text>
</comment>
<comment type="subcellular location">
    <subcellularLocation>
        <location evidence="1">Membrane</location>
        <topology evidence="1">Multi-pass membrane protein</topology>
    </subcellularLocation>
</comment>
<proteinExistence type="predicted"/>
<feature type="transmembrane region" description="Helical" evidence="5">
    <location>
        <begin position="386"/>
        <end position="409"/>
    </location>
</feature>
<feature type="transmembrane region" description="Helical" evidence="5">
    <location>
        <begin position="144"/>
        <end position="164"/>
    </location>
</feature>
<keyword evidence="4 5" id="KW-0472">Membrane</keyword>
<dbReference type="GO" id="GO:0005774">
    <property type="term" value="C:vacuolar membrane"/>
    <property type="evidence" value="ECO:0007669"/>
    <property type="project" value="TreeGrafter"/>
</dbReference>
<evidence type="ECO:0000313" key="8">
    <source>
        <dbReference type="Proteomes" id="UP001283361"/>
    </source>
</evidence>
<dbReference type="PANTHER" id="PTHR22950">
    <property type="entry name" value="AMINO ACID TRANSPORTER"/>
    <property type="match status" value="1"/>
</dbReference>
<feature type="transmembrane region" description="Helical" evidence="5">
    <location>
        <begin position="364"/>
        <end position="380"/>
    </location>
</feature>
<dbReference type="InterPro" id="IPR013057">
    <property type="entry name" value="AA_transpt_TM"/>
</dbReference>
<keyword evidence="8" id="KW-1185">Reference proteome</keyword>
<dbReference type="AlphaFoldDB" id="A0AAE1B1Q7"/>
<protein>
    <recommendedName>
        <fullName evidence="6">Amino acid transporter transmembrane domain-containing protein</fullName>
    </recommendedName>
</protein>
<feature type="domain" description="Amino acid transporter transmembrane" evidence="6">
    <location>
        <begin position="128"/>
        <end position="441"/>
    </location>
</feature>
<gene>
    <name evidence="7" type="ORF">RRG08_034653</name>
</gene>
<dbReference type="GO" id="GO:0015179">
    <property type="term" value="F:L-amino acid transmembrane transporter activity"/>
    <property type="evidence" value="ECO:0007669"/>
    <property type="project" value="TreeGrafter"/>
</dbReference>
<dbReference type="EMBL" id="JAWDGP010000724">
    <property type="protein sequence ID" value="KAK3798098.1"/>
    <property type="molecule type" value="Genomic_DNA"/>
</dbReference>
<name>A0AAE1B1Q7_9GAST</name>
<keyword evidence="3 5" id="KW-1133">Transmembrane helix</keyword>
<accession>A0AAE1B1Q7</accession>
<evidence type="ECO:0000313" key="7">
    <source>
        <dbReference type="EMBL" id="KAK3798098.1"/>
    </source>
</evidence>
<feature type="transmembrane region" description="Helical" evidence="5">
    <location>
        <begin position="48"/>
        <end position="67"/>
    </location>
</feature>
<sequence>MAVGGPSSGSGTDNPVKIFANVFIAFIGAGVLGLPYSFKEAGILEGSFIMAMVGIISGKAMLLLVDCKYRIIESNKRGENLMGMREDGLYASSPATPQEKQDLLKDEEELVTRIKNPRIVTVSPGDDMSYGDVGFEAMGSTGRLFVDTAVVASQIGFCCAYLIFICQNLSDFVPSVGMVQWLLMILPPITMLTLLRSLNSLAFTSLMAQCSNLFAFGVVFWFDFEHFHEVKLHPREVSLENLPFFFVIAIYCYEGAGLVLSLEASLAKGVRHKFTKYFVSTLIVVTSLYIAFGACGYLSFGPQTNQIITLNLPKGTGLDFSLIVKSCLCVALFCTYPVMMFPVMNILERYFIPDAHKSLWKGNVLRGLVVLLTGMVVIVIPNFADLMALVGATCCTFLAFVMPGLFHMRLFRGDLTRRQKFFDWTLITLGLLGTVLGLWDAMSRISDPVEFEFPDVTDTPFGNVAANITSASVVDLLDKMKTGHSSTSHSHAPLVGAALYNVTESIAQATKQVDVSKMARKVTNILKAPRGGG</sequence>
<feature type="transmembrane region" description="Helical" evidence="5">
    <location>
        <begin position="242"/>
        <end position="262"/>
    </location>
</feature>
<evidence type="ECO:0000256" key="3">
    <source>
        <dbReference type="ARBA" id="ARBA00022989"/>
    </source>
</evidence>